<organism evidence="2 3">
    <name type="scientific">Coleophoma crateriformis</name>
    <dbReference type="NCBI Taxonomy" id="565419"/>
    <lineage>
        <taxon>Eukaryota</taxon>
        <taxon>Fungi</taxon>
        <taxon>Dikarya</taxon>
        <taxon>Ascomycota</taxon>
        <taxon>Pezizomycotina</taxon>
        <taxon>Leotiomycetes</taxon>
        <taxon>Helotiales</taxon>
        <taxon>Dermateaceae</taxon>
        <taxon>Coleophoma</taxon>
    </lineage>
</organism>
<dbReference type="AlphaFoldDB" id="A0A3D8QIB0"/>
<evidence type="ECO:0000313" key="3">
    <source>
        <dbReference type="Proteomes" id="UP000256328"/>
    </source>
</evidence>
<gene>
    <name evidence="2" type="ORF">BP5796_11353</name>
</gene>
<keyword evidence="1" id="KW-0732">Signal</keyword>
<dbReference type="Proteomes" id="UP000256328">
    <property type="component" value="Unassembled WGS sequence"/>
</dbReference>
<dbReference type="OrthoDB" id="10386669at2759"/>
<dbReference type="EMBL" id="PDLN01000018">
    <property type="protein sequence ID" value="RDW61461.1"/>
    <property type="molecule type" value="Genomic_DNA"/>
</dbReference>
<name>A0A3D8QIB0_9HELO</name>
<accession>A0A3D8QIB0</accession>
<feature type="chain" id="PRO_5017780800" evidence="1">
    <location>
        <begin position="21"/>
        <end position="131"/>
    </location>
</feature>
<evidence type="ECO:0000313" key="2">
    <source>
        <dbReference type="EMBL" id="RDW61461.1"/>
    </source>
</evidence>
<protein>
    <submittedName>
        <fullName evidence="2">Uncharacterized protein</fullName>
    </submittedName>
</protein>
<reference evidence="2 3" key="1">
    <citation type="journal article" date="2018" name="IMA Fungus">
        <title>IMA Genome-F 9: Draft genome sequence of Annulohypoxylon stygium, Aspergillus mulundensis, Berkeleyomyces basicola (syn. Thielaviopsis basicola), Ceratocystis smalleyi, two Cercospora beticola strains, Coleophoma cylindrospora, Fusarium fracticaudum, Phialophora cf. hyalina, and Morchella septimelata.</title>
        <authorList>
            <person name="Wingfield B.D."/>
            <person name="Bills G.F."/>
            <person name="Dong Y."/>
            <person name="Huang W."/>
            <person name="Nel W.J."/>
            <person name="Swalarsk-Parry B.S."/>
            <person name="Vaghefi N."/>
            <person name="Wilken P.M."/>
            <person name="An Z."/>
            <person name="de Beer Z.W."/>
            <person name="De Vos L."/>
            <person name="Chen L."/>
            <person name="Duong T.A."/>
            <person name="Gao Y."/>
            <person name="Hammerbacher A."/>
            <person name="Kikkert J.R."/>
            <person name="Li Y."/>
            <person name="Li H."/>
            <person name="Li K."/>
            <person name="Li Q."/>
            <person name="Liu X."/>
            <person name="Ma X."/>
            <person name="Naidoo K."/>
            <person name="Pethybridge S.J."/>
            <person name="Sun J."/>
            <person name="Steenkamp E.T."/>
            <person name="van der Nest M.A."/>
            <person name="van Wyk S."/>
            <person name="Wingfield M.J."/>
            <person name="Xiong C."/>
            <person name="Yue Q."/>
            <person name="Zhang X."/>
        </authorList>
    </citation>
    <scope>NUCLEOTIDE SEQUENCE [LARGE SCALE GENOMIC DNA]</scope>
    <source>
        <strain evidence="2 3">BP5796</strain>
    </source>
</reference>
<feature type="signal peptide" evidence="1">
    <location>
        <begin position="1"/>
        <end position="20"/>
    </location>
</feature>
<keyword evidence="3" id="KW-1185">Reference proteome</keyword>
<proteinExistence type="predicted"/>
<sequence length="131" mass="13645">MQFTKISTAAVALLISTTLALPAAEILERAPEAGAELVAREDSSCGYTDNFLWYSYAVVIANGQGSGLCDGFLANLRGQCGAITLWTCSESDTLTTTATFNTPTTCKGNNVGNAIYVATAPNLSGVTCVQH</sequence>
<comment type="caution">
    <text evidence="2">The sequence shown here is derived from an EMBL/GenBank/DDBJ whole genome shotgun (WGS) entry which is preliminary data.</text>
</comment>
<evidence type="ECO:0000256" key="1">
    <source>
        <dbReference type="SAM" id="SignalP"/>
    </source>
</evidence>